<evidence type="ECO:0000256" key="1">
    <source>
        <dbReference type="SAM" id="Coils"/>
    </source>
</evidence>
<sequence length="617" mass="71997">MATKLHEYLKESNDQNQKVERHQNPTIQTNGSASTQANIEINNMDQSQSISTFTPIPYIINITTQNENTVSNSIQQQKRPKIKLKLPHKKYLDTELSRLNDSKEVYDQPTLALDQIEQQMLQQKLIKGNNIFNLKQVSQTPDNRNISSKLEKLFSDKNKIPSRNGKHVKAGIFFKSLKERKSSNASPNFDPQKFDYDQIIKNVLEFNSQFDQAEETKEEDPKVLIKSLKKYNKHINKIIQDQEEYENRQNILSMNPKHIPTAQFIVNTDGEQIDLQIKNNEVKIIQLQQEYKQLKTMTLKEVTTDNRLTLSNQIQILDMQIRSQTLMKNQLESSQKQINAQLHTSNQQKMKEQESQAFNIIQEIDFLKHQIDQVNESILKQNELSSRYTIQIQQAKEKLEESNKNLESVKLEFENHQITGLEQKILENKLRIQYGEVTSKKLSLGKVSEKRFKNLKTDIHIKKGVKARMKRLKEQFLKKLGESKNLPPIESHRAFVINTELSLIRHPKYQSNENSPRQTSDLRLDSFEQRLSYDLNQMYQTTNAKLNHQIQGSSGSQMKYKLNLDNIDVDIQQQNNEEEMYIQESSNSQGEQQQIQNNKMCINAAPQNKSRNLMTIQ</sequence>
<proteinExistence type="predicted"/>
<organism evidence="3 4">
    <name type="scientific">Stylonychia lemnae</name>
    <name type="common">Ciliate</name>
    <dbReference type="NCBI Taxonomy" id="5949"/>
    <lineage>
        <taxon>Eukaryota</taxon>
        <taxon>Sar</taxon>
        <taxon>Alveolata</taxon>
        <taxon>Ciliophora</taxon>
        <taxon>Intramacronucleata</taxon>
        <taxon>Spirotrichea</taxon>
        <taxon>Stichotrichia</taxon>
        <taxon>Sporadotrichida</taxon>
        <taxon>Oxytrichidae</taxon>
        <taxon>Stylonychinae</taxon>
        <taxon>Stylonychia</taxon>
    </lineage>
</organism>
<feature type="region of interest" description="Disordered" evidence="2">
    <location>
        <begin position="11"/>
        <end position="32"/>
    </location>
</feature>
<feature type="coiled-coil region" evidence="1">
    <location>
        <begin position="385"/>
        <end position="419"/>
    </location>
</feature>
<keyword evidence="1" id="KW-0175">Coiled coil</keyword>
<evidence type="ECO:0000313" key="4">
    <source>
        <dbReference type="Proteomes" id="UP000039865"/>
    </source>
</evidence>
<gene>
    <name evidence="3" type="primary">Contig12863.g13724</name>
    <name evidence="3" type="ORF">STYLEM_20296</name>
</gene>
<protein>
    <submittedName>
        <fullName evidence="3">Uncharacterized protein</fullName>
    </submittedName>
</protein>
<dbReference type="Proteomes" id="UP000039865">
    <property type="component" value="Unassembled WGS sequence"/>
</dbReference>
<dbReference type="EMBL" id="CCKQ01019137">
    <property type="protein sequence ID" value="CDW91144.1"/>
    <property type="molecule type" value="Genomic_DNA"/>
</dbReference>
<feature type="compositionally biased region" description="Basic and acidic residues" evidence="2">
    <location>
        <begin position="11"/>
        <end position="23"/>
    </location>
</feature>
<name>A0A078B9N0_STYLE</name>
<dbReference type="InParanoid" id="A0A078B9N0"/>
<evidence type="ECO:0000256" key="2">
    <source>
        <dbReference type="SAM" id="MobiDB-lite"/>
    </source>
</evidence>
<dbReference type="AlphaFoldDB" id="A0A078B9N0"/>
<keyword evidence="4" id="KW-1185">Reference proteome</keyword>
<dbReference type="OMA" id="NQNSHED"/>
<accession>A0A078B9N0</accession>
<evidence type="ECO:0000313" key="3">
    <source>
        <dbReference type="EMBL" id="CDW91144.1"/>
    </source>
</evidence>
<reference evidence="3 4" key="1">
    <citation type="submission" date="2014-06" db="EMBL/GenBank/DDBJ databases">
        <authorList>
            <person name="Swart Estienne"/>
        </authorList>
    </citation>
    <scope>NUCLEOTIDE SEQUENCE [LARGE SCALE GENOMIC DNA]</scope>
    <source>
        <strain evidence="3 4">130c</strain>
    </source>
</reference>